<evidence type="ECO:0000313" key="3">
    <source>
        <dbReference type="EMBL" id="MFD1736239.1"/>
    </source>
</evidence>
<feature type="region of interest" description="Disordered" evidence="2">
    <location>
        <begin position="364"/>
        <end position="386"/>
    </location>
</feature>
<keyword evidence="1" id="KW-0175">Coiled coil</keyword>
<gene>
    <name evidence="3" type="ORF">ACFSCX_06630</name>
</gene>
<sequence>MEFEHLKEKIREEFEGDVLHERVRKEFRGREDLEEILYPRNILEKIDIESMYSLTQAAEFFKDKQLYDLRNLINRHSLNEYLEVEKNGKMHRLDFRAIYRFHLVFILKDQANMQPYDIAELVGSRQLDPKQVTTSFTRNSNNVINESNLPAMNHGERQEHIEAQLLNIQKVLFLQQQELLLQKKKSEYQEMSKKLIDIDREIESLGYQAENLELKIEIQKSEEGSKKWAVETSKKIAIEASSASLKYSMGKQKKKGFFQKLFAGNDDEISQEAAYAELMKSINEVATKNETEFSAPTSLKAQLEKTLSEKEGKVKERETVIKEVQELKGFVQKLETKLEVTQENIHMLEFTGFDVLEFVTGKNTNPQIGNKPDQSLIDILPGSDEK</sequence>
<accession>A0ABW4LN98</accession>
<protein>
    <submittedName>
        <fullName evidence="3">Uncharacterized protein</fullName>
    </submittedName>
</protein>
<organism evidence="3 4">
    <name type="scientific">Bacillus salitolerans</name>
    <dbReference type="NCBI Taxonomy" id="1437434"/>
    <lineage>
        <taxon>Bacteria</taxon>
        <taxon>Bacillati</taxon>
        <taxon>Bacillota</taxon>
        <taxon>Bacilli</taxon>
        <taxon>Bacillales</taxon>
        <taxon>Bacillaceae</taxon>
        <taxon>Bacillus</taxon>
    </lineage>
</organism>
<feature type="coiled-coil region" evidence="1">
    <location>
        <begin position="324"/>
        <end position="351"/>
    </location>
</feature>
<proteinExistence type="predicted"/>
<evidence type="ECO:0000256" key="1">
    <source>
        <dbReference type="SAM" id="Coils"/>
    </source>
</evidence>
<dbReference type="Proteomes" id="UP001597214">
    <property type="component" value="Unassembled WGS sequence"/>
</dbReference>
<comment type="caution">
    <text evidence="3">The sequence shown here is derived from an EMBL/GenBank/DDBJ whole genome shotgun (WGS) entry which is preliminary data.</text>
</comment>
<feature type="coiled-coil region" evidence="1">
    <location>
        <begin position="174"/>
        <end position="222"/>
    </location>
</feature>
<dbReference type="EMBL" id="JBHUEM010000005">
    <property type="protein sequence ID" value="MFD1736239.1"/>
    <property type="molecule type" value="Genomic_DNA"/>
</dbReference>
<name>A0ABW4LN98_9BACI</name>
<reference evidence="4" key="1">
    <citation type="journal article" date="2019" name="Int. J. Syst. Evol. Microbiol.">
        <title>The Global Catalogue of Microorganisms (GCM) 10K type strain sequencing project: providing services to taxonomists for standard genome sequencing and annotation.</title>
        <authorList>
            <consortium name="The Broad Institute Genomics Platform"/>
            <consortium name="The Broad Institute Genome Sequencing Center for Infectious Disease"/>
            <person name="Wu L."/>
            <person name="Ma J."/>
        </authorList>
    </citation>
    <scope>NUCLEOTIDE SEQUENCE [LARGE SCALE GENOMIC DNA]</scope>
    <source>
        <strain evidence="4">CCUG 49339</strain>
    </source>
</reference>
<evidence type="ECO:0000313" key="4">
    <source>
        <dbReference type="Proteomes" id="UP001597214"/>
    </source>
</evidence>
<keyword evidence="4" id="KW-1185">Reference proteome</keyword>
<dbReference type="RefSeq" id="WP_377927386.1">
    <property type="nucleotide sequence ID" value="NZ_JBHUEM010000005.1"/>
</dbReference>
<evidence type="ECO:0000256" key="2">
    <source>
        <dbReference type="SAM" id="MobiDB-lite"/>
    </source>
</evidence>